<dbReference type="PROSITE" id="PS50235">
    <property type="entry name" value="USP_3"/>
    <property type="match status" value="1"/>
</dbReference>
<dbReference type="OrthoDB" id="289038at2759"/>
<dbReference type="GO" id="GO:0016579">
    <property type="term" value="P:protein deubiquitination"/>
    <property type="evidence" value="ECO:0007669"/>
    <property type="project" value="InterPro"/>
</dbReference>
<feature type="domain" description="USP" evidence="1">
    <location>
        <begin position="84"/>
        <end position="158"/>
    </location>
</feature>
<evidence type="ECO:0000313" key="2">
    <source>
        <dbReference type="EMBL" id="ETN73077.1"/>
    </source>
</evidence>
<evidence type="ECO:0000259" key="1">
    <source>
        <dbReference type="PROSITE" id="PS50235"/>
    </source>
</evidence>
<dbReference type="Gene3D" id="3.90.70.10">
    <property type="entry name" value="Cysteine proteinases"/>
    <property type="match status" value="1"/>
</dbReference>
<dbReference type="InterPro" id="IPR001394">
    <property type="entry name" value="Peptidase_C19_UCH"/>
</dbReference>
<name>W2SWK2_NECAM</name>
<evidence type="ECO:0000313" key="3">
    <source>
        <dbReference type="Proteomes" id="UP000053676"/>
    </source>
</evidence>
<dbReference type="EMBL" id="KI662023">
    <property type="protein sequence ID" value="ETN73077.1"/>
    <property type="molecule type" value="Genomic_DNA"/>
</dbReference>
<accession>W2SWK2</accession>
<organism evidence="2 3">
    <name type="scientific">Necator americanus</name>
    <name type="common">Human hookworm</name>
    <dbReference type="NCBI Taxonomy" id="51031"/>
    <lineage>
        <taxon>Eukaryota</taxon>
        <taxon>Metazoa</taxon>
        <taxon>Ecdysozoa</taxon>
        <taxon>Nematoda</taxon>
        <taxon>Chromadorea</taxon>
        <taxon>Rhabditida</taxon>
        <taxon>Rhabditina</taxon>
        <taxon>Rhabditomorpha</taxon>
        <taxon>Strongyloidea</taxon>
        <taxon>Ancylostomatidae</taxon>
        <taxon>Bunostominae</taxon>
        <taxon>Necator</taxon>
    </lineage>
</organism>
<dbReference type="KEGG" id="nai:NECAME_04385"/>
<sequence>MEAAAALASDEITFEQAWIIHKLDCLGCRLHDIHNPKSTNCRDNPYCIKRLGLEKFDKLIKQEKLNTAKVEESQKRRDILEVPCGLTNSGNFCYVNSFLQVWYNDPVFRQIIFDWRPSPDYVRPQPPAMDVEAVMNSLQHLFYTMQTTPFVSIFTPLK</sequence>
<dbReference type="InterPro" id="IPR038765">
    <property type="entry name" value="Papain-like_cys_pep_sf"/>
</dbReference>
<dbReference type="InterPro" id="IPR028889">
    <property type="entry name" value="USP"/>
</dbReference>
<dbReference type="PROSITE" id="PS00972">
    <property type="entry name" value="USP_1"/>
    <property type="match status" value="1"/>
</dbReference>
<dbReference type="Proteomes" id="UP000053676">
    <property type="component" value="Unassembled WGS sequence"/>
</dbReference>
<protein>
    <recommendedName>
        <fullName evidence="1">USP domain-containing protein</fullName>
    </recommendedName>
</protein>
<dbReference type="STRING" id="51031.W2SWK2"/>
<gene>
    <name evidence="2" type="ORF">NECAME_04385</name>
</gene>
<dbReference type="InterPro" id="IPR018200">
    <property type="entry name" value="USP_CS"/>
</dbReference>
<dbReference type="AlphaFoldDB" id="W2SWK2"/>
<keyword evidence="3" id="KW-1185">Reference proteome</keyword>
<reference evidence="3" key="1">
    <citation type="journal article" date="2014" name="Nat. Genet.">
        <title>Genome of the human hookworm Necator americanus.</title>
        <authorList>
            <person name="Tang Y.T."/>
            <person name="Gao X."/>
            <person name="Rosa B.A."/>
            <person name="Abubucker S."/>
            <person name="Hallsworth-Pepin K."/>
            <person name="Martin J."/>
            <person name="Tyagi R."/>
            <person name="Heizer E."/>
            <person name="Zhang X."/>
            <person name="Bhonagiri-Palsikar V."/>
            <person name="Minx P."/>
            <person name="Warren W.C."/>
            <person name="Wang Q."/>
            <person name="Zhan B."/>
            <person name="Hotez P.J."/>
            <person name="Sternberg P.W."/>
            <person name="Dougall A."/>
            <person name="Gaze S.T."/>
            <person name="Mulvenna J."/>
            <person name="Sotillo J."/>
            <person name="Ranganathan S."/>
            <person name="Rabelo E.M."/>
            <person name="Wilson R.K."/>
            <person name="Felgner P.L."/>
            <person name="Bethony J."/>
            <person name="Hawdon J.M."/>
            <person name="Gasser R.B."/>
            <person name="Loukas A."/>
            <person name="Mitreva M."/>
        </authorList>
    </citation>
    <scope>NUCLEOTIDE SEQUENCE [LARGE SCALE GENOMIC DNA]</scope>
</reference>
<proteinExistence type="predicted"/>
<dbReference type="Pfam" id="PF00443">
    <property type="entry name" value="UCH"/>
    <property type="match status" value="1"/>
</dbReference>
<dbReference type="GO" id="GO:0004843">
    <property type="term" value="F:cysteine-type deubiquitinase activity"/>
    <property type="evidence" value="ECO:0007669"/>
    <property type="project" value="InterPro"/>
</dbReference>
<dbReference type="SUPFAM" id="SSF54001">
    <property type="entry name" value="Cysteine proteinases"/>
    <property type="match status" value="1"/>
</dbReference>